<dbReference type="CDD" id="cd09917">
    <property type="entry name" value="F-box_SF"/>
    <property type="match status" value="1"/>
</dbReference>
<dbReference type="Gene3D" id="1.20.1280.50">
    <property type="match status" value="1"/>
</dbReference>
<dbReference type="Pfam" id="PF07393">
    <property type="entry name" value="Sec10_HB"/>
    <property type="match status" value="1"/>
</dbReference>
<dbReference type="PANTHER" id="PTHR12100">
    <property type="entry name" value="SEC10"/>
    <property type="match status" value="1"/>
</dbReference>
<reference evidence="3" key="1">
    <citation type="journal article" date="2022" name="G3 (Bethesda)">
        <title>High quality genome of the basidiomycete yeast Dioszegia hungarica PDD-24b-2 isolated from cloud water.</title>
        <authorList>
            <person name="Jarrige D."/>
            <person name="Haridas S."/>
            <person name="Bleykasten-Grosshans C."/>
            <person name="Joly M."/>
            <person name="Nadalig T."/>
            <person name="Sancelme M."/>
            <person name="Vuilleumier S."/>
            <person name="Grigoriev I.V."/>
            <person name="Amato P."/>
            <person name="Bringel F."/>
        </authorList>
    </citation>
    <scope>NUCLEOTIDE SEQUENCE</scope>
    <source>
        <strain evidence="3">PDD-24b-2</strain>
    </source>
</reference>
<feature type="domain" description="F-box" evidence="2">
    <location>
        <begin position="44"/>
        <end position="90"/>
    </location>
</feature>
<evidence type="ECO:0000313" key="4">
    <source>
        <dbReference type="Proteomes" id="UP001164286"/>
    </source>
</evidence>
<feature type="region of interest" description="Disordered" evidence="1">
    <location>
        <begin position="512"/>
        <end position="541"/>
    </location>
</feature>
<evidence type="ECO:0000259" key="2">
    <source>
        <dbReference type="PROSITE" id="PS50181"/>
    </source>
</evidence>
<comment type="caution">
    <text evidence="3">The sequence shown here is derived from an EMBL/GenBank/DDBJ whole genome shotgun (WGS) entry which is preliminary data.</text>
</comment>
<dbReference type="InterPro" id="IPR009976">
    <property type="entry name" value="Sec10-like"/>
</dbReference>
<organism evidence="3 4">
    <name type="scientific">Dioszegia hungarica</name>
    <dbReference type="NCBI Taxonomy" id="4972"/>
    <lineage>
        <taxon>Eukaryota</taxon>
        <taxon>Fungi</taxon>
        <taxon>Dikarya</taxon>
        <taxon>Basidiomycota</taxon>
        <taxon>Agaricomycotina</taxon>
        <taxon>Tremellomycetes</taxon>
        <taxon>Tremellales</taxon>
        <taxon>Bulleribasidiaceae</taxon>
        <taxon>Dioszegia</taxon>
    </lineage>
</organism>
<feature type="region of interest" description="Disordered" evidence="1">
    <location>
        <begin position="620"/>
        <end position="649"/>
    </location>
</feature>
<dbReference type="Proteomes" id="UP001164286">
    <property type="component" value="Unassembled WGS sequence"/>
</dbReference>
<dbReference type="GO" id="GO:0006893">
    <property type="term" value="P:Golgi to plasma membrane transport"/>
    <property type="evidence" value="ECO:0007669"/>
    <property type="project" value="TreeGrafter"/>
</dbReference>
<dbReference type="GeneID" id="77725032"/>
<accession>A0AA38LSZ7</accession>
<dbReference type="AlphaFoldDB" id="A0AA38LSZ7"/>
<evidence type="ECO:0000313" key="3">
    <source>
        <dbReference type="EMBL" id="KAI9634123.1"/>
    </source>
</evidence>
<dbReference type="GO" id="GO:0000145">
    <property type="term" value="C:exocyst"/>
    <property type="evidence" value="ECO:0007669"/>
    <property type="project" value="TreeGrafter"/>
</dbReference>
<dbReference type="Pfam" id="PF12937">
    <property type="entry name" value="F-box-like"/>
    <property type="match status" value="1"/>
</dbReference>
<evidence type="ECO:0000256" key="1">
    <source>
        <dbReference type="SAM" id="MobiDB-lite"/>
    </source>
</evidence>
<dbReference type="EMBL" id="JAKWFO010000008">
    <property type="protein sequence ID" value="KAI9634123.1"/>
    <property type="molecule type" value="Genomic_DNA"/>
</dbReference>
<feature type="compositionally biased region" description="Polar residues" evidence="1">
    <location>
        <begin position="515"/>
        <end position="541"/>
    </location>
</feature>
<proteinExistence type="predicted"/>
<dbReference type="GO" id="GO:0006887">
    <property type="term" value="P:exocytosis"/>
    <property type="evidence" value="ECO:0007669"/>
    <property type="project" value="TreeGrafter"/>
</dbReference>
<dbReference type="InterPro" id="IPR048627">
    <property type="entry name" value="Sec10_HB"/>
</dbReference>
<dbReference type="RefSeq" id="XP_052943900.1">
    <property type="nucleotide sequence ID" value="XM_053085831.1"/>
</dbReference>
<sequence length="989" mass="109282">MLRWAKRDSVQTDKWAPLAASAPSGSNSLFASVLKPSKPSASTGTMVGRWPESVLLRIVSYLPIPDLPAVARVNRSFARIVRAEQGWESPPKSLEIRRDKAMTPTKTPMKPRKDSLDDDFGDFSTQNNDVFEEVDFGDLTGSKGGASNGNGAGAWGMKGMETNLMDFGDLPMPNKPSGSGGAKARQTGFFALVPPTPGSVSAPLGNANPGPFYLAYKAHHLALTPLCRHLRTSPSPSSTLSLLFPPDPRTSLPLPLAAQGERLLTLLLFLSPRLQPLQDWGFLRQALLAAADRFDSTCLVAFEVADSRKDEAGMEAAAKASWAVWEAGGGSRDQWECGRVWVEKREVFYETGKWDPMENIVKVPTKTGQTVRQLDFTPMDAFMSHVVETFRADAELAVRIFPAQARVVLSFCDRVASDVIGEYISSLLSSARAISPRLYLQATPASFIQAWKIVDAATTVLSTKTDPISTTFRAQIEDTIFRMFEHHMDEYLDEETEAIKASLEEICRGWDNQLGEDTSQGGTGSRNGPNPVTPTFLTSSNPDQVKRNVLAGFKDVLLLPVTIVPRTVTFGVNAIVAGGNQAVNGLAMLNPQKWGGQGGARVIKQEESGEVIFDVPTVEDEKDASVSAEKRQSAGSLGDKSHRKPSMADLKDEKSFDRLQLLVSLDTALELIQADRDSLKRCETFAKYPGKCGVRVREAIEEIFVLLLKAAGDRHISPGFRKATNQMPTYKPDEHAETTSVAPLLQFFELVHIGDTIQSMVQVYFDKELTVYVDKTDFLNTVMREKKRFEGILDDAVAGGLNAGIEVLMNQVEHIIIVKTGPREYYPVEGSPMGLEPTQGCQEAIRCLEMHCNLLRGSTSKEVLEVFYQEVGIRLQQILQRHLKRQIISLEGGFQIIADLNAYHAFVASLKQQRITEDFSNLKMLGHVYIVSDAKDLAQIVRDVTRYGGTFRPEDIYEFIQRRADWKKIEKTVDKAMYALSVKDDCVIM</sequence>
<dbReference type="InterPro" id="IPR001810">
    <property type="entry name" value="F-box_dom"/>
</dbReference>
<dbReference type="InterPro" id="IPR036047">
    <property type="entry name" value="F-box-like_dom_sf"/>
</dbReference>
<dbReference type="SUPFAM" id="SSF81383">
    <property type="entry name" value="F-box domain"/>
    <property type="match status" value="1"/>
</dbReference>
<gene>
    <name evidence="3" type="ORF">MKK02DRAFT_17730</name>
</gene>
<protein>
    <submittedName>
        <fullName evidence="3">Exocyst complex component Sec10-domain-containing protein</fullName>
    </submittedName>
</protein>
<dbReference type="PROSITE" id="PS50181">
    <property type="entry name" value="FBOX"/>
    <property type="match status" value="1"/>
</dbReference>
<dbReference type="PANTHER" id="PTHR12100:SF1">
    <property type="entry name" value="RECYCLIN-1"/>
    <property type="match status" value="1"/>
</dbReference>
<name>A0AA38LSZ7_9TREE</name>
<keyword evidence="4" id="KW-1185">Reference proteome</keyword>